<reference evidence="1 2" key="1">
    <citation type="submission" date="2024-05" db="EMBL/GenBank/DDBJ databases">
        <title>The nuclear and mitochondrial genome assemblies of Tetragonisca angustula (Apidae: Meliponini), a tiny yet remarkable pollinator in the Neotropics.</title>
        <authorList>
            <person name="Ferrari R."/>
            <person name="Ricardo P.C."/>
            <person name="Dias F.C."/>
            <person name="Araujo N.S."/>
            <person name="Soares D.O."/>
            <person name="Zhou Q.-S."/>
            <person name="Zhu C.-D."/>
            <person name="Coutinho L."/>
            <person name="Airas M.C."/>
            <person name="Batista T.M."/>
        </authorList>
    </citation>
    <scope>NUCLEOTIDE SEQUENCE [LARGE SCALE GENOMIC DNA]</scope>
    <source>
        <strain evidence="1">ASF017062</strain>
        <tissue evidence="1">Abdomen</tissue>
    </source>
</reference>
<keyword evidence="2" id="KW-1185">Reference proteome</keyword>
<organism evidence="1 2">
    <name type="scientific">Tetragonisca angustula</name>
    <dbReference type="NCBI Taxonomy" id="166442"/>
    <lineage>
        <taxon>Eukaryota</taxon>
        <taxon>Metazoa</taxon>
        <taxon>Ecdysozoa</taxon>
        <taxon>Arthropoda</taxon>
        <taxon>Hexapoda</taxon>
        <taxon>Insecta</taxon>
        <taxon>Pterygota</taxon>
        <taxon>Neoptera</taxon>
        <taxon>Endopterygota</taxon>
        <taxon>Hymenoptera</taxon>
        <taxon>Apocrita</taxon>
        <taxon>Aculeata</taxon>
        <taxon>Apoidea</taxon>
        <taxon>Anthophila</taxon>
        <taxon>Apidae</taxon>
        <taxon>Tetragonisca</taxon>
    </lineage>
</organism>
<dbReference type="AlphaFoldDB" id="A0AAW1ALA9"/>
<dbReference type="Proteomes" id="UP001432146">
    <property type="component" value="Unassembled WGS sequence"/>
</dbReference>
<gene>
    <name evidence="1" type="ORF">QLX08_000850</name>
</gene>
<proteinExistence type="predicted"/>
<evidence type="ECO:0000313" key="1">
    <source>
        <dbReference type="EMBL" id="KAK9309643.1"/>
    </source>
</evidence>
<dbReference type="EMBL" id="JAWNGG020000010">
    <property type="protein sequence ID" value="KAK9309643.1"/>
    <property type="molecule type" value="Genomic_DNA"/>
</dbReference>
<protein>
    <submittedName>
        <fullName evidence="1">Uncharacterized protein</fullName>
    </submittedName>
</protein>
<sequence>MRKSVSGVANAKCSEYDRAEGESCLGQGGALRGSLKLAAAATATRDALEEVTFKCLERHPSRGSHLNMWSIIKAVR</sequence>
<accession>A0AAW1ALA9</accession>
<name>A0AAW1ALA9_9HYME</name>
<evidence type="ECO:0000313" key="2">
    <source>
        <dbReference type="Proteomes" id="UP001432146"/>
    </source>
</evidence>
<comment type="caution">
    <text evidence="1">The sequence shown here is derived from an EMBL/GenBank/DDBJ whole genome shotgun (WGS) entry which is preliminary data.</text>
</comment>